<sequence length="215" mass="24598">MWADVGRDNSSTSPRVRGKAAAPIPEWAQPPKHKIGFFKTTNQSMFHVKLPQSARGPAPSRYVAPKGSQTSRLSKTKDTNFDFYMTTNKSMMKCKAKKKVHFNSPVNGHANRREWGGFRQSVARTPFSMPPPPKVRNADHPYYSSQKYYFKVKHWKTPRLVEEPANFETSYRKFHAKLDSYDNRKLASRSKTYMTRNKAGYAKQCGVGGPMSAWK</sequence>
<reference evidence="2" key="1">
    <citation type="submission" date="2021-01" db="EMBL/GenBank/DDBJ databases">
        <authorList>
            <person name="Corre E."/>
            <person name="Pelletier E."/>
            <person name="Niang G."/>
            <person name="Scheremetjew M."/>
            <person name="Finn R."/>
            <person name="Kale V."/>
            <person name="Holt S."/>
            <person name="Cochrane G."/>
            <person name="Meng A."/>
            <person name="Brown T."/>
            <person name="Cohen L."/>
        </authorList>
    </citation>
    <scope>NUCLEOTIDE SEQUENCE</scope>
    <source>
        <strain evidence="2">CCMP622</strain>
    </source>
</reference>
<feature type="region of interest" description="Disordered" evidence="1">
    <location>
        <begin position="52"/>
        <end position="74"/>
    </location>
</feature>
<dbReference type="EMBL" id="HBHP01022407">
    <property type="protein sequence ID" value="CAD9769951.1"/>
    <property type="molecule type" value="Transcribed_RNA"/>
</dbReference>
<organism evidence="2">
    <name type="scientific">Lotharella oceanica</name>
    <dbReference type="NCBI Taxonomy" id="641309"/>
    <lineage>
        <taxon>Eukaryota</taxon>
        <taxon>Sar</taxon>
        <taxon>Rhizaria</taxon>
        <taxon>Cercozoa</taxon>
        <taxon>Chlorarachniophyceae</taxon>
        <taxon>Lotharella</taxon>
    </lineage>
</organism>
<evidence type="ECO:0000313" key="2">
    <source>
        <dbReference type="EMBL" id="CAD9769951.1"/>
    </source>
</evidence>
<name>A0A7S2TVI5_9EUKA</name>
<protein>
    <submittedName>
        <fullName evidence="2">Uncharacterized protein</fullName>
    </submittedName>
</protein>
<dbReference type="AlphaFoldDB" id="A0A7S2TVI5"/>
<accession>A0A7S2TVI5</accession>
<feature type="region of interest" description="Disordered" evidence="1">
    <location>
        <begin position="1"/>
        <end position="33"/>
    </location>
</feature>
<gene>
    <name evidence="2" type="ORF">LSP00402_LOCUS13935</name>
</gene>
<evidence type="ECO:0000256" key="1">
    <source>
        <dbReference type="SAM" id="MobiDB-lite"/>
    </source>
</evidence>
<proteinExistence type="predicted"/>